<organism evidence="5 6">
    <name type="scientific">Arenimonas composti TR7-09 = DSM 18010</name>
    <dbReference type="NCBI Taxonomy" id="1121013"/>
    <lineage>
        <taxon>Bacteria</taxon>
        <taxon>Pseudomonadati</taxon>
        <taxon>Pseudomonadota</taxon>
        <taxon>Gammaproteobacteria</taxon>
        <taxon>Lysobacterales</taxon>
        <taxon>Lysobacteraceae</taxon>
        <taxon>Arenimonas</taxon>
    </lineage>
</organism>
<dbReference type="GO" id="GO:0070206">
    <property type="term" value="P:protein trimerization"/>
    <property type="evidence" value="ECO:0007669"/>
    <property type="project" value="InterPro"/>
</dbReference>
<dbReference type="SUPFAM" id="SSF48452">
    <property type="entry name" value="TPR-like"/>
    <property type="match status" value="1"/>
</dbReference>
<feature type="signal peptide" evidence="1">
    <location>
        <begin position="1"/>
        <end position="24"/>
    </location>
</feature>
<comment type="similarity">
    <text evidence="1">Belongs to the CpoB family.</text>
</comment>
<keyword evidence="1" id="KW-0574">Periplasm</keyword>
<dbReference type="GO" id="GO:0030288">
    <property type="term" value="C:outer membrane-bounded periplasmic space"/>
    <property type="evidence" value="ECO:0007669"/>
    <property type="project" value="UniProtKB-UniRule"/>
</dbReference>
<dbReference type="InterPro" id="IPR032519">
    <property type="entry name" value="YbgF_tri"/>
</dbReference>
<dbReference type="InterPro" id="IPR011990">
    <property type="entry name" value="TPR-like_helical_dom_sf"/>
</dbReference>
<evidence type="ECO:0000313" key="6">
    <source>
        <dbReference type="Proteomes" id="UP000029391"/>
    </source>
</evidence>
<sequence precursor="true">MTRGRIFCVAAVVAALVAATPVSAQRLSLAERVTALENKANADAMASGNANLEAQNRIVALQGEVSALRDVIEQLQHEMRQLKEANRLLAADIDSRLGALEEGAAPAPAASRPTPEPQSPPPRADARAPQAGFTDVPAEANPSADRADAGSVSAADPAQEQDRYQQALDTLVERFEAAESARLFQSFIRDYPDSPLIANAWYWLGESYYVTQNFELAVEAFATLLEVYPGSRKEPDALLKLGYCRIALGERSGGEAVLRDLLDRYPGSDAALKAESRLRTLALESR</sequence>
<dbReference type="Pfam" id="PF13432">
    <property type="entry name" value="TPR_16"/>
    <property type="match status" value="1"/>
</dbReference>
<comment type="function">
    <text evidence="1">Mediates coordination of peptidoglycan synthesis and outer membrane constriction during cell division.</text>
</comment>
<dbReference type="InterPro" id="IPR034706">
    <property type="entry name" value="CpoB"/>
</dbReference>
<feature type="domain" description="YbgF trimerisation" evidence="4">
    <location>
        <begin position="28"/>
        <end position="106"/>
    </location>
</feature>
<dbReference type="Gene3D" id="1.25.40.10">
    <property type="entry name" value="Tetratricopeptide repeat domain"/>
    <property type="match status" value="1"/>
</dbReference>
<feature type="coiled-coil region" evidence="1">
    <location>
        <begin position="58"/>
        <end position="92"/>
    </location>
</feature>
<feature type="compositionally biased region" description="Pro residues" evidence="3">
    <location>
        <begin position="114"/>
        <end position="123"/>
    </location>
</feature>
<keyword evidence="2" id="KW-0802">TPR repeat</keyword>
<evidence type="ECO:0000256" key="3">
    <source>
        <dbReference type="SAM" id="MobiDB-lite"/>
    </source>
</evidence>
<dbReference type="EMBL" id="AWXU01000007">
    <property type="protein sequence ID" value="KFN51225.1"/>
    <property type="molecule type" value="Genomic_DNA"/>
</dbReference>
<reference evidence="5 6" key="1">
    <citation type="submission" date="2013-09" db="EMBL/GenBank/DDBJ databases">
        <title>Genome sequencing of Arenimonas composti.</title>
        <authorList>
            <person name="Chen F."/>
            <person name="Wang G."/>
        </authorList>
    </citation>
    <scope>NUCLEOTIDE SEQUENCE [LARGE SCALE GENOMIC DNA]</scope>
    <source>
        <strain evidence="5 6">TR7-09</strain>
    </source>
</reference>
<keyword evidence="6" id="KW-1185">Reference proteome</keyword>
<keyword evidence="1" id="KW-0175">Coiled coil</keyword>
<protein>
    <recommendedName>
        <fullName evidence="1">Cell division coordinator CpoB</fullName>
    </recommendedName>
</protein>
<dbReference type="OrthoDB" id="9768142at2"/>
<dbReference type="NCBIfam" id="TIGR02795">
    <property type="entry name" value="tol_pal_ybgF"/>
    <property type="match status" value="1"/>
</dbReference>
<keyword evidence="1" id="KW-0131">Cell cycle</keyword>
<dbReference type="InterPro" id="IPR014162">
    <property type="entry name" value="CpoB_C"/>
</dbReference>
<feature type="region of interest" description="Disordered" evidence="3">
    <location>
        <begin position="103"/>
        <end position="162"/>
    </location>
</feature>
<evidence type="ECO:0000256" key="2">
    <source>
        <dbReference type="PROSITE-ProRule" id="PRU00339"/>
    </source>
</evidence>
<dbReference type="AlphaFoldDB" id="A0A091C3J1"/>
<dbReference type="GO" id="GO:0043093">
    <property type="term" value="P:FtsZ-dependent cytokinesis"/>
    <property type="evidence" value="ECO:0007669"/>
    <property type="project" value="UniProtKB-UniRule"/>
</dbReference>
<dbReference type="HAMAP" id="MF_02066">
    <property type="entry name" value="CpoB"/>
    <property type="match status" value="1"/>
</dbReference>
<feature type="chain" id="PRO_5009982773" description="Cell division coordinator CpoB" evidence="1">
    <location>
        <begin position="25"/>
        <end position="286"/>
    </location>
</feature>
<accession>A0A091C3J1</accession>
<dbReference type="STRING" id="1121013.GCA_000426365_01195"/>
<dbReference type="Pfam" id="PF13174">
    <property type="entry name" value="TPR_6"/>
    <property type="match status" value="1"/>
</dbReference>
<proteinExistence type="inferred from homology"/>
<dbReference type="Pfam" id="PF16331">
    <property type="entry name" value="TolA_bind_tri"/>
    <property type="match status" value="1"/>
</dbReference>
<dbReference type="InterPro" id="IPR019734">
    <property type="entry name" value="TPR_rpt"/>
</dbReference>
<dbReference type="eggNOG" id="COG1729">
    <property type="taxonomic scope" value="Bacteria"/>
</dbReference>
<comment type="subcellular location">
    <subcellularLocation>
        <location evidence="1">Periplasm</location>
    </subcellularLocation>
</comment>
<evidence type="ECO:0000259" key="4">
    <source>
        <dbReference type="Pfam" id="PF16331"/>
    </source>
</evidence>
<dbReference type="Gene3D" id="1.20.5.110">
    <property type="match status" value="1"/>
</dbReference>
<dbReference type="Proteomes" id="UP000029391">
    <property type="component" value="Unassembled WGS sequence"/>
</dbReference>
<evidence type="ECO:0000313" key="5">
    <source>
        <dbReference type="EMBL" id="KFN51225.1"/>
    </source>
</evidence>
<dbReference type="PROSITE" id="PS50005">
    <property type="entry name" value="TPR"/>
    <property type="match status" value="1"/>
</dbReference>
<keyword evidence="1" id="KW-0132">Cell division</keyword>
<evidence type="ECO:0000256" key="1">
    <source>
        <dbReference type="HAMAP-Rule" id="MF_02066"/>
    </source>
</evidence>
<comment type="caution">
    <text evidence="5">The sequence shown here is derived from an EMBL/GenBank/DDBJ whole genome shotgun (WGS) entry which is preliminary data.</text>
</comment>
<name>A0A091C3J1_9GAMM</name>
<keyword evidence="1" id="KW-0732">Signal</keyword>
<gene>
    <name evidence="1" type="primary">cpoB</name>
    <name evidence="5" type="ORF">P873_02890</name>
</gene>
<dbReference type="RefSeq" id="WP_026816563.1">
    <property type="nucleotide sequence ID" value="NZ_AUFF01000002.1"/>
</dbReference>
<feature type="repeat" description="TPR" evidence="2">
    <location>
        <begin position="198"/>
        <end position="231"/>
    </location>
</feature>